<organism evidence="1">
    <name type="scientific">Octopus bimaculoides</name>
    <name type="common">California two-spotted octopus</name>
    <dbReference type="NCBI Taxonomy" id="37653"/>
    <lineage>
        <taxon>Eukaryota</taxon>
        <taxon>Metazoa</taxon>
        <taxon>Spiralia</taxon>
        <taxon>Lophotrochozoa</taxon>
        <taxon>Mollusca</taxon>
        <taxon>Cephalopoda</taxon>
        <taxon>Coleoidea</taxon>
        <taxon>Octopodiformes</taxon>
        <taxon>Octopoda</taxon>
        <taxon>Incirrata</taxon>
        <taxon>Octopodidae</taxon>
        <taxon>Octopus</taxon>
    </lineage>
</organism>
<accession>A0A0L8HRH1</accession>
<evidence type="ECO:0000313" key="1">
    <source>
        <dbReference type="EMBL" id="KOF91821.1"/>
    </source>
</evidence>
<dbReference type="EMBL" id="KQ417473">
    <property type="protein sequence ID" value="KOF91821.1"/>
    <property type="molecule type" value="Genomic_DNA"/>
</dbReference>
<dbReference type="AlphaFoldDB" id="A0A0L8HRH1"/>
<gene>
    <name evidence="1" type="ORF">OCBIM_22008037mg</name>
</gene>
<reference evidence="1" key="1">
    <citation type="submission" date="2015-07" db="EMBL/GenBank/DDBJ databases">
        <title>MeaNS - Measles Nucleotide Surveillance Program.</title>
        <authorList>
            <person name="Tran T."/>
            <person name="Druce J."/>
        </authorList>
    </citation>
    <scope>NUCLEOTIDE SEQUENCE</scope>
    <source>
        <strain evidence="1">UCB-OBI-ISO-001</strain>
        <tissue evidence="1">Gonad</tissue>
    </source>
</reference>
<proteinExistence type="predicted"/>
<protein>
    <submittedName>
        <fullName evidence="1">Uncharacterized protein</fullName>
    </submittedName>
</protein>
<sequence length="85" mass="9789">MSEFKLGSSLLFIPLWRWWWWGFAVEEIKIISQVLGSVPSICLLSFKMSALNPAPHWRPMWAIVTGLAPKFETVIIMINITVIML</sequence>
<name>A0A0L8HRH1_OCTBM</name>